<accession>B7N8A0</accession>
<proteinExistence type="predicted"/>
<dbReference type="Proteomes" id="UP000007097">
    <property type="component" value="Chromosome"/>
</dbReference>
<name>B7N8A0_ECOLU</name>
<dbReference type="HOGENOM" id="CLU_3183038_0_0_6"/>
<gene>
    <name evidence="1" type="ordered locus">ECUMN_0235</name>
</gene>
<evidence type="ECO:0000313" key="1">
    <source>
        <dbReference type="EMBL" id="CAR11450.1"/>
    </source>
</evidence>
<reference evidence="2" key="1">
    <citation type="journal article" date="2009" name="PLoS Genet.">
        <title>Organised genome dynamics in the Escherichia coli species results in highly diverse adaptive paths.</title>
        <authorList>
            <person name="Touchon M."/>
            <person name="Hoede C."/>
            <person name="Tenaillon O."/>
            <person name="Barbe V."/>
            <person name="Baeriswyl S."/>
            <person name="Bidet P."/>
            <person name="Bingen E."/>
            <person name="Bonacorsi S."/>
            <person name="Bouchier C."/>
            <person name="Bouvet O."/>
            <person name="Calteau A."/>
            <person name="Chiapello H."/>
            <person name="Clermont O."/>
            <person name="Cruveiller S."/>
            <person name="Danchin A."/>
            <person name="Diard M."/>
            <person name="Dossat C."/>
            <person name="Karoui M.E."/>
            <person name="Frapy E."/>
            <person name="Garry L."/>
            <person name="Ghigo J.M."/>
            <person name="Gilles A.M."/>
            <person name="Johnson J."/>
            <person name="Le Bouguenec C."/>
            <person name="Lescat M."/>
            <person name="Mangenot S."/>
            <person name="Martinez-Jehanne V."/>
            <person name="Matic I."/>
            <person name="Nassif X."/>
            <person name="Oztas S."/>
            <person name="Petit M.A."/>
            <person name="Pichon C."/>
            <person name="Rouy Z."/>
            <person name="Ruf C.S."/>
            <person name="Schneider D."/>
            <person name="Tourret J."/>
            <person name="Vacherie B."/>
            <person name="Vallenet D."/>
            <person name="Medigue C."/>
            <person name="Rocha E.P.C."/>
            <person name="Denamur E."/>
        </authorList>
    </citation>
    <scope>NUCLEOTIDE SEQUENCE [LARGE SCALE GENOMIC DNA]</scope>
    <source>
        <strain evidence="2">UMN026 / ExPEC</strain>
    </source>
</reference>
<dbReference type="KEGG" id="eum:ECUMN_0235"/>
<evidence type="ECO:0000313" key="2">
    <source>
        <dbReference type="Proteomes" id="UP000007097"/>
    </source>
</evidence>
<sequence>MSILPAEFSLTLYFIAHYHGSLPQQHEVVWNLLPTADPGGPSTISL</sequence>
<dbReference type="AlphaFoldDB" id="B7N8A0"/>
<protein>
    <submittedName>
        <fullName evidence="1">Uncharacterized protein</fullName>
    </submittedName>
</protein>
<dbReference type="PATRIC" id="fig|585056.7.peg.425"/>
<organism evidence="1 2">
    <name type="scientific">Escherichia coli O17:K52:H18 (strain UMN026 / ExPEC)</name>
    <dbReference type="NCBI Taxonomy" id="585056"/>
    <lineage>
        <taxon>Bacteria</taxon>
        <taxon>Pseudomonadati</taxon>
        <taxon>Pseudomonadota</taxon>
        <taxon>Gammaproteobacteria</taxon>
        <taxon>Enterobacterales</taxon>
        <taxon>Enterobacteriaceae</taxon>
        <taxon>Escherichia</taxon>
    </lineage>
</organism>
<dbReference type="EMBL" id="CU928163">
    <property type="protein sequence ID" value="CAR11450.1"/>
    <property type="molecule type" value="Genomic_DNA"/>
</dbReference>